<dbReference type="SUPFAM" id="SSF56112">
    <property type="entry name" value="Protein kinase-like (PK-like)"/>
    <property type="match status" value="1"/>
</dbReference>
<reference evidence="2 3" key="1">
    <citation type="journal article" date="2017" name="Nat. Commun.">
        <title>Genome assembly with in vitro proximity ligation data and whole-genome triplication in lettuce.</title>
        <authorList>
            <person name="Reyes-Chin-Wo S."/>
            <person name="Wang Z."/>
            <person name="Yang X."/>
            <person name="Kozik A."/>
            <person name="Arikit S."/>
            <person name="Song C."/>
            <person name="Xia L."/>
            <person name="Froenicke L."/>
            <person name="Lavelle D.O."/>
            <person name="Truco M.J."/>
            <person name="Xia R."/>
            <person name="Zhu S."/>
            <person name="Xu C."/>
            <person name="Xu H."/>
            <person name="Xu X."/>
            <person name="Cox K."/>
            <person name="Korf I."/>
            <person name="Meyers B.C."/>
            <person name="Michelmore R.W."/>
        </authorList>
    </citation>
    <scope>NUCLEOTIDE SEQUENCE [LARGE SCALE GENOMIC DNA]</scope>
    <source>
        <strain evidence="3">cv. Salinas</strain>
        <tissue evidence="2">Seedlings</tissue>
    </source>
</reference>
<dbReference type="InterPro" id="IPR011009">
    <property type="entry name" value="Kinase-like_dom_sf"/>
</dbReference>
<dbReference type="PANTHER" id="PTHR10292:SF35">
    <property type="entry name" value="CLATHRIN HEAVY CHAIN"/>
    <property type="match status" value="1"/>
</dbReference>
<dbReference type="PROSITE" id="PS50011">
    <property type="entry name" value="PROTEIN_KINASE_DOM"/>
    <property type="match status" value="1"/>
</dbReference>
<dbReference type="InterPro" id="IPR016025">
    <property type="entry name" value="Clathrin_H-chain_N"/>
</dbReference>
<dbReference type="EMBL" id="NBSK02000004">
    <property type="protein sequence ID" value="KAJ0210306.1"/>
    <property type="molecule type" value="Genomic_DNA"/>
</dbReference>
<organism evidence="2 3">
    <name type="scientific">Lactuca sativa</name>
    <name type="common">Garden lettuce</name>
    <dbReference type="NCBI Taxonomy" id="4236"/>
    <lineage>
        <taxon>Eukaryota</taxon>
        <taxon>Viridiplantae</taxon>
        <taxon>Streptophyta</taxon>
        <taxon>Embryophyta</taxon>
        <taxon>Tracheophyta</taxon>
        <taxon>Spermatophyta</taxon>
        <taxon>Magnoliopsida</taxon>
        <taxon>eudicotyledons</taxon>
        <taxon>Gunneridae</taxon>
        <taxon>Pentapetalae</taxon>
        <taxon>asterids</taxon>
        <taxon>campanulids</taxon>
        <taxon>Asterales</taxon>
        <taxon>Asteraceae</taxon>
        <taxon>Cichorioideae</taxon>
        <taxon>Cichorieae</taxon>
        <taxon>Lactucinae</taxon>
        <taxon>Lactuca</taxon>
    </lineage>
</organism>
<dbReference type="GO" id="GO:0030130">
    <property type="term" value="C:clathrin coat of trans-Golgi network vesicle"/>
    <property type="evidence" value="ECO:0007669"/>
    <property type="project" value="InterPro"/>
</dbReference>
<evidence type="ECO:0000259" key="1">
    <source>
        <dbReference type="PROSITE" id="PS50011"/>
    </source>
</evidence>
<comment type="caution">
    <text evidence="2">The sequence shown here is derived from an EMBL/GenBank/DDBJ whole genome shotgun (WGS) entry which is preliminary data.</text>
</comment>
<protein>
    <recommendedName>
        <fullName evidence="1">Protein kinase domain-containing protein</fullName>
    </recommendedName>
</protein>
<dbReference type="GO" id="GO:0004672">
    <property type="term" value="F:protein kinase activity"/>
    <property type="evidence" value="ECO:0007669"/>
    <property type="project" value="InterPro"/>
</dbReference>
<evidence type="ECO:0000313" key="2">
    <source>
        <dbReference type="EMBL" id="KAJ0210306.1"/>
    </source>
</evidence>
<name>A0A9R1XEX3_LACSA</name>
<sequence length="290" mass="32100">MQISHKYGLIYVITKLGLLFVYDLETATAVYGNRISPYPIFLTSEASSVGGFYAVNRRGRLNNLELAVNLAKRGNLPGVENLVMEVDNGSNEATARLISEGNRENTASSGQTPWDEGERKSVVYEQRPVVQVQPLVQLSQKPAKTETKGNGEIHQPKICRTFSVANGFDGAQEAAGWPSWLTAVAGEAIKGWLLRRADSFDKLDKIGQGTYSSVYRSRDIETGKIVSLKKIIVLRRLDHPNLMKLEGLLTSRVFGNLYLVFDYMEHDLAGLAASPMIKFTESQAAILFIE</sequence>
<dbReference type="GO" id="GO:0005524">
    <property type="term" value="F:ATP binding"/>
    <property type="evidence" value="ECO:0007669"/>
    <property type="project" value="InterPro"/>
</dbReference>
<accession>A0A9R1XEX3</accession>
<dbReference type="Gene3D" id="2.130.10.110">
    <property type="entry name" value="Clathrin heavy-chain terminal domain"/>
    <property type="match status" value="1"/>
</dbReference>
<proteinExistence type="predicted"/>
<dbReference type="AlphaFoldDB" id="A0A9R1XEX3"/>
<dbReference type="Proteomes" id="UP000235145">
    <property type="component" value="Unassembled WGS sequence"/>
</dbReference>
<dbReference type="GO" id="GO:0016192">
    <property type="term" value="P:vesicle-mediated transport"/>
    <property type="evidence" value="ECO:0007669"/>
    <property type="project" value="InterPro"/>
</dbReference>
<feature type="domain" description="Protein kinase" evidence="1">
    <location>
        <begin position="200"/>
        <end position="290"/>
    </location>
</feature>
<dbReference type="GO" id="GO:0030132">
    <property type="term" value="C:clathrin coat of coated pit"/>
    <property type="evidence" value="ECO:0007669"/>
    <property type="project" value="InterPro"/>
</dbReference>
<dbReference type="PANTHER" id="PTHR10292">
    <property type="entry name" value="CLATHRIN HEAVY CHAIN RELATED"/>
    <property type="match status" value="1"/>
</dbReference>
<dbReference type="GO" id="GO:0005198">
    <property type="term" value="F:structural molecule activity"/>
    <property type="evidence" value="ECO:0007669"/>
    <property type="project" value="InterPro"/>
</dbReference>
<dbReference type="GO" id="GO:0006886">
    <property type="term" value="P:intracellular protein transport"/>
    <property type="evidence" value="ECO:0007669"/>
    <property type="project" value="InterPro"/>
</dbReference>
<gene>
    <name evidence="2" type="ORF">LSAT_V11C400164620</name>
</gene>
<dbReference type="SUPFAM" id="SSF50989">
    <property type="entry name" value="Clathrin heavy-chain terminal domain"/>
    <property type="match status" value="1"/>
</dbReference>
<keyword evidence="3" id="KW-1185">Reference proteome</keyword>
<dbReference type="Gene3D" id="3.30.200.20">
    <property type="entry name" value="Phosphorylase Kinase, domain 1"/>
    <property type="match status" value="2"/>
</dbReference>
<evidence type="ECO:0000313" key="3">
    <source>
        <dbReference type="Proteomes" id="UP000235145"/>
    </source>
</evidence>
<dbReference type="InterPro" id="IPR000719">
    <property type="entry name" value="Prot_kinase_dom"/>
</dbReference>